<dbReference type="PANTHER" id="PTHR30217">
    <property type="entry name" value="PEPTIDASE U32 FAMILY"/>
    <property type="match status" value="1"/>
</dbReference>
<accession>I3IKR8</accession>
<proteinExistence type="predicted"/>
<sequence length="882" mass="99988">MIMIKNHSHALSSYPQSQRKKPELLSPAGTMECFFAAVENGADAVYLGLNDFSARASAENFSLNDASKAIAYAHERHIKVYIALNTLIKTSELDKIVDYLIALEELQPDAIILQDLGLLSLIQSQFPQFTVHASTQMAIHTIAGVKQLEKMGFKRIVLARELSMDEINHISQNTSAEIEVFIHGALCYSYSGLCFFSSVIGGRSGNRGRCAQPCRMYYKDQQNKGGYYFSMKDLLTLPYISNLIHAGVHSCKIEGRMKSPEYVAVVTHAYRQAIDGKLYDYDAAVHRIKTVFSRETTHSYLLRESDYKNEKIIRNGPVKAADMINSSYPANVGSYAGEVIKSEKGCLTIRADTEIGVRDLLQVFENTLAKPALLSVKTIVMKGKRVFSIKAGDIAAIPTEHYYRQGAKLYLLSSRKVHEMFSSKMPKKLAPSQIPADLKVRIRPDGISIQGVVQNALYTKDYPINLEKGIHKIIQEEDIKRCFSRSGETPFRLASMHADISGDLFVPLSILNDIRRDYLQNLSATWMKNREYRGKNIKEWIKDTITRFNIPNSNIFLNPPFLKHSPLPPFLKEDQGGFGGIPGSTTAKEAYSQSIISENEMKLSIKVDNLDYLNYIPLEKMYKIYILLTDKIFTNDNHPQPPFIQEKVYEIFTKRGLPEMNDKIIFSFPAIMRDQGNASIPYEHFKKILNELISQGFRQFQVSNLGAIGLFEGKDVLLYADYPLYCLNPLSAIKLKGLGFNRCTLSPEDDKDNLQKLFSPHTDIVIYQDIPLFISETCIWAHKKGTCPGKNRCNFKQVIVENEYGDKLIAMDNECKTIVIHEKPFSLIHYIPKFLEAGQTHFRVDLCYKDYTPDMIHTLFSKIQNTSKIKDSLIGNFERGLL</sequence>
<dbReference type="InterPro" id="IPR020988">
    <property type="entry name" value="Pept_U32_collagenase"/>
</dbReference>
<dbReference type="eggNOG" id="COG0826">
    <property type="taxonomic scope" value="Bacteria"/>
</dbReference>
<gene>
    <name evidence="2" type="ORF">KSU1_C0717</name>
</gene>
<dbReference type="Proteomes" id="UP000002985">
    <property type="component" value="Unassembled WGS sequence"/>
</dbReference>
<reference evidence="2 3" key="1">
    <citation type="journal article" date="2012" name="FEBS Lett.">
        <title>Anammox organism KSU-1 expresses a NirK-type copper-containing nitrite reductase instead of a NirS-type with cytochrome cd1.</title>
        <authorList>
            <person name="Hira D."/>
            <person name="Toh H."/>
            <person name="Migita C.T."/>
            <person name="Okubo H."/>
            <person name="Nishiyama T."/>
            <person name="Hattori M."/>
            <person name="Furukawa K."/>
            <person name="Fujii T."/>
        </authorList>
    </citation>
    <scope>NUCLEOTIDE SEQUENCE [LARGE SCALE GENOMIC DNA]</scope>
</reference>
<name>I3IKR8_9BACT</name>
<dbReference type="Pfam" id="PF01136">
    <property type="entry name" value="Peptidase_U32"/>
    <property type="match status" value="1"/>
</dbReference>
<comment type="caution">
    <text evidence="2">The sequence shown here is derived from an EMBL/GenBank/DDBJ whole genome shotgun (WGS) entry which is preliminary data.</text>
</comment>
<dbReference type="AlphaFoldDB" id="I3IKR8"/>
<evidence type="ECO:0000313" key="2">
    <source>
        <dbReference type="EMBL" id="GAB62313.1"/>
    </source>
</evidence>
<protein>
    <submittedName>
        <fullName evidence="2">Peptidase</fullName>
    </submittedName>
</protein>
<dbReference type="OrthoDB" id="9807498at2"/>
<dbReference type="EMBL" id="BAFH01000003">
    <property type="protein sequence ID" value="GAB62313.1"/>
    <property type="molecule type" value="Genomic_DNA"/>
</dbReference>
<evidence type="ECO:0000259" key="1">
    <source>
        <dbReference type="Pfam" id="PF12392"/>
    </source>
</evidence>
<feature type="domain" description="Peptidase U32 collagenase" evidence="1">
    <location>
        <begin position="411"/>
        <end position="524"/>
    </location>
</feature>
<dbReference type="InterPro" id="IPR051454">
    <property type="entry name" value="RNA/ubiquinone_mod_enzymes"/>
</dbReference>
<dbReference type="PANTHER" id="PTHR30217:SF10">
    <property type="entry name" value="23S RRNA 5-HYDROXYCYTIDINE C2501 SYNTHASE"/>
    <property type="match status" value="1"/>
</dbReference>
<evidence type="ECO:0000313" key="3">
    <source>
        <dbReference type="Proteomes" id="UP000002985"/>
    </source>
</evidence>
<dbReference type="STRING" id="247490.KSU1_C0717"/>
<dbReference type="Pfam" id="PF12392">
    <property type="entry name" value="DUF3656"/>
    <property type="match status" value="1"/>
</dbReference>
<organism evidence="2 3">
    <name type="scientific">Candidatus Jettenia caeni</name>
    <dbReference type="NCBI Taxonomy" id="247490"/>
    <lineage>
        <taxon>Bacteria</taxon>
        <taxon>Pseudomonadati</taxon>
        <taxon>Planctomycetota</taxon>
        <taxon>Candidatus Brocadiia</taxon>
        <taxon>Candidatus Brocadiales</taxon>
        <taxon>Candidatus Brocadiaceae</taxon>
        <taxon>Candidatus Jettenia</taxon>
    </lineage>
</organism>
<keyword evidence="3" id="KW-1185">Reference proteome</keyword>
<dbReference type="InterPro" id="IPR001539">
    <property type="entry name" value="Peptidase_U32"/>
</dbReference>